<keyword evidence="1" id="KW-1133">Transmembrane helix</keyword>
<keyword evidence="1" id="KW-0812">Transmembrane</keyword>
<evidence type="ECO:0000313" key="3">
    <source>
        <dbReference type="Proteomes" id="UP001430356"/>
    </source>
</evidence>
<accession>A0AAW0F4N1</accession>
<name>A0AAW0F4N1_9TRYP</name>
<feature type="transmembrane region" description="Helical" evidence="1">
    <location>
        <begin position="51"/>
        <end position="71"/>
    </location>
</feature>
<gene>
    <name evidence="2" type="ORF">NESM_000116100</name>
</gene>
<dbReference type="AlphaFoldDB" id="A0AAW0F4N1"/>
<comment type="caution">
    <text evidence="2">The sequence shown here is derived from an EMBL/GenBank/DDBJ whole genome shotgun (WGS) entry which is preliminary data.</text>
</comment>
<dbReference type="Proteomes" id="UP001430356">
    <property type="component" value="Unassembled WGS sequence"/>
</dbReference>
<dbReference type="EMBL" id="JAECZO010000007">
    <property type="protein sequence ID" value="KAK7200601.1"/>
    <property type="molecule type" value="Genomic_DNA"/>
</dbReference>
<reference evidence="2 3" key="1">
    <citation type="journal article" date="2021" name="MBio">
        <title>A New Model Trypanosomatid, Novymonas esmeraldas: Genomic Perception of Its 'Candidatus Pandoraea novymonadis' Endosymbiont.</title>
        <authorList>
            <person name="Zakharova A."/>
            <person name="Saura A."/>
            <person name="Butenko A."/>
            <person name="Podesvova L."/>
            <person name="Warmusova S."/>
            <person name="Kostygov A.Y."/>
            <person name="Nenarokova A."/>
            <person name="Lukes J."/>
            <person name="Opperdoes F.R."/>
            <person name="Yurchenko V."/>
        </authorList>
    </citation>
    <scope>NUCLEOTIDE SEQUENCE [LARGE SCALE GENOMIC DNA]</scope>
    <source>
        <strain evidence="2 3">E262AT.01</strain>
    </source>
</reference>
<evidence type="ECO:0000313" key="2">
    <source>
        <dbReference type="EMBL" id="KAK7200601.1"/>
    </source>
</evidence>
<sequence>MAPSAPLPSPPTAGQQASLLPSDYQYRLDDCEMALTRHRVTRDALQGRLSWTYASATLDGAFVVAGSAIGWRRFCSADSQASLLRNITSNTLLLRAFTPVPLLAAVASVAGLFCLPADLAVASVVRERVAQQERAIRNGELVRLDIIREGTNAAAGGAASTSLIQ</sequence>
<keyword evidence="3" id="KW-1185">Reference proteome</keyword>
<organism evidence="2 3">
    <name type="scientific">Novymonas esmeraldas</name>
    <dbReference type="NCBI Taxonomy" id="1808958"/>
    <lineage>
        <taxon>Eukaryota</taxon>
        <taxon>Discoba</taxon>
        <taxon>Euglenozoa</taxon>
        <taxon>Kinetoplastea</taxon>
        <taxon>Metakinetoplastina</taxon>
        <taxon>Trypanosomatida</taxon>
        <taxon>Trypanosomatidae</taxon>
        <taxon>Novymonas</taxon>
    </lineage>
</organism>
<evidence type="ECO:0000256" key="1">
    <source>
        <dbReference type="SAM" id="Phobius"/>
    </source>
</evidence>
<proteinExistence type="predicted"/>
<protein>
    <submittedName>
        <fullName evidence="2">Uncharacterized protein</fullName>
    </submittedName>
</protein>
<keyword evidence="1" id="KW-0472">Membrane</keyword>
<feature type="transmembrane region" description="Helical" evidence="1">
    <location>
        <begin position="92"/>
        <end position="113"/>
    </location>
</feature>